<dbReference type="GO" id="GO:0000981">
    <property type="term" value="F:DNA-binding transcription factor activity, RNA polymerase II-specific"/>
    <property type="evidence" value="ECO:0007669"/>
    <property type="project" value="TreeGrafter"/>
</dbReference>
<proteinExistence type="predicted"/>
<dbReference type="PROSITE" id="PS00028">
    <property type="entry name" value="ZINC_FINGER_C2H2_1"/>
    <property type="match status" value="1"/>
</dbReference>
<keyword evidence="3" id="KW-0862">Zinc</keyword>
<dbReference type="FunFam" id="3.30.160.60:FF:002343">
    <property type="entry name" value="Zinc finger protein 33A"/>
    <property type="match status" value="1"/>
</dbReference>
<dbReference type="Proteomes" id="UP001295684">
    <property type="component" value="Unassembled WGS sequence"/>
</dbReference>
<organism evidence="7 8">
    <name type="scientific">Euplotes crassus</name>
    <dbReference type="NCBI Taxonomy" id="5936"/>
    <lineage>
        <taxon>Eukaryota</taxon>
        <taxon>Sar</taxon>
        <taxon>Alveolata</taxon>
        <taxon>Ciliophora</taxon>
        <taxon>Intramacronucleata</taxon>
        <taxon>Spirotrichea</taxon>
        <taxon>Hypotrichia</taxon>
        <taxon>Euplotida</taxon>
        <taxon>Euplotidae</taxon>
        <taxon>Moneuplotes</taxon>
    </lineage>
</organism>
<feature type="region of interest" description="Disordered" evidence="5">
    <location>
        <begin position="245"/>
        <end position="271"/>
    </location>
</feature>
<reference evidence="7" key="1">
    <citation type="submission" date="2023-07" db="EMBL/GenBank/DDBJ databases">
        <authorList>
            <consortium name="AG Swart"/>
            <person name="Singh M."/>
            <person name="Singh A."/>
            <person name="Seah K."/>
            <person name="Emmerich C."/>
        </authorList>
    </citation>
    <scope>NUCLEOTIDE SEQUENCE</scope>
    <source>
        <strain evidence="7">DP1</strain>
    </source>
</reference>
<protein>
    <recommendedName>
        <fullName evidence="6">C2H2-type domain-containing protein</fullName>
    </recommendedName>
</protein>
<comment type="caution">
    <text evidence="7">The sequence shown here is derived from an EMBL/GenBank/DDBJ whole genome shotgun (WGS) entry which is preliminary data.</text>
</comment>
<dbReference type="PANTHER" id="PTHR23235:SF150">
    <property type="entry name" value="KRUEPPEL-LIKE FACTOR LUNA"/>
    <property type="match status" value="1"/>
</dbReference>
<dbReference type="PROSITE" id="PS50157">
    <property type="entry name" value="ZINC_FINGER_C2H2_2"/>
    <property type="match status" value="2"/>
</dbReference>
<dbReference type="PANTHER" id="PTHR23235">
    <property type="entry name" value="KRUEPPEL-LIKE TRANSCRIPTION FACTOR"/>
    <property type="match status" value="1"/>
</dbReference>
<sequence>MSETSDLEEKVNKIVQEVEAEERSRSLSRPLELPVNFMKINGIILPILCAPSSVHQKERWTISQSTDIVPNLFVFGSEIEKSTGETVSDWEMQTIDHKDDYEVLRKNPAIKKNLASPIIHPQSLSTPIRSPSPPNLYYQIPSPHSNPTCSSKLPPSNKSGSPEVPIKNFPHKILYLGAEDSKLRRKRVIKCGYKGCDKVFDRSWNFRDHARMHLGIQPYKCPVCRSTFTQKGNCLRHIRTHHSKLISSRSKSTTYQNNTFQSSSSPARITE</sequence>
<dbReference type="InterPro" id="IPR013087">
    <property type="entry name" value="Znf_C2H2_type"/>
</dbReference>
<keyword evidence="2 4" id="KW-0863">Zinc-finger</keyword>
<gene>
    <name evidence="7" type="ORF">ECRASSUSDP1_LOCUS17874</name>
</gene>
<dbReference type="GO" id="GO:0008270">
    <property type="term" value="F:zinc ion binding"/>
    <property type="evidence" value="ECO:0007669"/>
    <property type="project" value="UniProtKB-KW"/>
</dbReference>
<evidence type="ECO:0000256" key="3">
    <source>
        <dbReference type="ARBA" id="ARBA00022833"/>
    </source>
</evidence>
<feature type="region of interest" description="Disordered" evidence="5">
    <location>
        <begin position="144"/>
        <end position="164"/>
    </location>
</feature>
<dbReference type="InterPro" id="IPR036236">
    <property type="entry name" value="Znf_C2H2_sf"/>
</dbReference>
<feature type="compositionally biased region" description="Polar residues" evidence="5">
    <location>
        <begin position="144"/>
        <end position="160"/>
    </location>
</feature>
<evidence type="ECO:0000256" key="1">
    <source>
        <dbReference type="ARBA" id="ARBA00022723"/>
    </source>
</evidence>
<dbReference type="Pfam" id="PF13894">
    <property type="entry name" value="zf-C2H2_4"/>
    <property type="match status" value="1"/>
</dbReference>
<dbReference type="GO" id="GO:0000978">
    <property type="term" value="F:RNA polymerase II cis-regulatory region sequence-specific DNA binding"/>
    <property type="evidence" value="ECO:0007669"/>
    <property type="project" value="TreeGrafter"/>
</dbReference>
<name>A0AAD2D0J3_EUPCR</name>
<feature type="domain" description="C2H2-type" evidence="6">
    <location>
        <begin position="189"/>
        <end position="218"/>
    </location>
</feature>
<dbReference type="Gene3D" id="3.30.160.60">
    <property type="entry name" value="Classic Zinc Finger"/>
    <property type="match status" value="2"/>
</dbReference>
<evidence type="ECO:0000256" key="4">
    <source>
        <dbReference type="PROSITE-ProRule" id="PRU00042"/>
    </source>
</evidence>
<dbReference type="Pfam" id="PF00096">
    <property type="entry name" value="zf-C2H2"/>
    <property type="match status" value="1"/>
</dbReference>
<dbReference type="SUPFAM" id="SSF57667">
    <property type="entry name" value="beta-beta-alpha zinc fingers"/>
    <property type="match status" value="1"/>
</dbReference>
<accession>A0AAD2D0J3</accession>
<keyword evidence="1" id="KW-0479">Metal-binding</keyword>
<dbReference type="SMART" id="SM00355">
    <property type="entry name" value="ZnF_C2H2"/>
    <property type="match status" value="2"/>
</dbReference>
<evidence type="ECO:0000313" key="8">
    <source>
        <dbReference type="Proteomes" id="UP001295684"/>
    </source>
</evidence>
<feature type="domain" description="C2H2-type" evidence="6">
    <location>
        <begin position="219"/>
        <end position="241"/>
    </location>
</feature>
<keyword evidence="8" id="KW-1185">Reference proteome</keyword>
<dbReference type="AlphaFoldDB" id="A0AAD2D0J3"/>
<dbReference type="EMBL" id="CAMPGE010018065">
    <property type="protein sequence ID" value="CAI2376504.1"/>
    <property type="molecule type" value="Genomic_DNA"/>
</dbReference>
<evidence type="ECO:0000259" key="6">
    <source>
        <dbReference type="PROSITE" id="PS50157"/>
    </source>
</evidence>
<evidence type="ECO:0000256" key="2">
    <source>
        <dbReference type="ARBA" id="ARBA00022771"/>
    </source>
</evidence>
<evidence type="ECO:0000313" key="7">
    <source>
        <dbReference type="EMBL" id="CAI2376504.1"/>
    </source>
</evidence>
<evidence type="ECO:0000256" key="5">
    <source>
        <dbReference type="SAM" id="MobiDB-lite"/>
    </source>
</evidence>